<dbReference type="PANTHER" id="PTHR31900">
    <property type="entry name" value="F-BOX/RNI SUPERFAMILY PROTEIN-RELATED"/>
    <property type="match status" value="1"/>
</dbReference>
<keyword evidence="4" id="KW-1185">Reference proteome</keyword>
<dbReference type="Pfam" id="PF23622">
    <property type="entry name" value="LRR_At1g61320_AtMIF1"/>
    <property type="match status" value="1"/>
</dbReference>
<dbReference type="SUPFAM" id="SSF52047">
    <property type="entry name" value="RNI-like"/>
    <property type="match status" value="1"/>
</dbReference>
<dbReference type="InterPro" id="IPR032675">
    <property type="entry name" value="LRR_dom_sf"/>
</dbReference>
<dbReference type="AlphaFoldDB" id="A0AAP0RAV4"/>
<organism evidence="3 4">
    <name type="scientific">Liquidambar formosana</name>
    <name type="common">Formosan gum</name>
    <dbReference type="NCBI Taxonomy" id="63359"/>
    <lineage>
        <taxon>Eukaryota</taxon>
        <taxon>Viridiplantae</taxon>
        <taxon>Streptophyta</taxon>
        <taxon>Embryophyta</taxon>
        <taxon>Tracheophyta</taxon>
        <taxon>Spermatophyta</taxon>
        <taxon>Magnoliopsida</taxon>
        <taxon>eudicotyledons</taxon>
        <taxon>Gunneridae</taxon>
        <taxon>Pentapetalae</taxon>
        <taxon>Saxifragales</taxon>
        <taxon>Altingiaceae</taxon>
        <taxon>Liquidambar</taxon>
    </lineage>
</organism>
<dbReference type="Pfam" id="PF00646">
    <property type="entry name" value="F-box"/>
    <property type="match status" value="1"/>
</dbReference>
<comment type="caution">
    <text evidence="3">The sequence shown here is derived from an EMBL/GenBank/DDBJ whole genome shotgun (WGS) entry which is preliminary data.</text>
</comment>
<dbReference type="SMART" id="SM00579">
    <property type="entry name" value="FBD"/>
    <property type="match status" value="1"/>
</dbReference>
<feature type="region of interest" description="Disordered" evidence="1">
    <location>
        <begin position="1"/>
        <end position="25"/>
    </location>
</feature>
<proteinExistence type="predicted"/>
<feature type="compositionally biased region" description="Basic residues" evidence="1">
    <location>
        <begin position="1"/>
        <end position="15"/>
    </location>
</feature>
<evidence type="ECO:0000259" key="2">
    <source>
        <dbReference type="PROSITE" id="PS50181"/>
    </source>
</evidence>
<dbReference type="InterPro" id="IPR053781">
    <property type="entry name" value="F-box_AtFBL13-like"/>
</dbReference>
<dbReference type="InterPro" id="IPR006566">
    <property type="entry name" value="FBD"/>
</dbReference>
<evidence type="ECO:0000313" key="4">
    <source>
        <dbReference type="Proteomes" id="UP001415857"/>
    </source>
</evidence>
<dbReference type="InterPro" id="IPR050232">
    <property type="entry name" value="FBL13/AtMIF1-like"/>
</dbReference>
<dbReference type="CDD" id="cd22160">
    <property type="entry name" value="F-box_AtFBL13-like"/>
    <property type="match status" value="1"/>
</dbReference>
<dbReference type="InterPro" id="IPR036047">
    <property type="entry name" value="F-box-like_dom_sf"/>
</dbReference>
<evidence type="ECO:0000256" key="1">
    <source>
        <dbReference type="SAM" id="MobiDB-lite"/>
    </source>
</evidence>
<dbReference type="InterPro" id="IPR055357">
    <property type="entry name" value="LRR_At1g61320_AtMIF1"/>
</dbReference>
<dbReference type="Gene3D" id="1.20.1280.50">
    <property type="match status" value="1"/>
</dbReference>
<accession>A0AAP0RAV4</accession>
<name>A0AAP0RAV4_LIQFO</name>
<dbReference type="Pfam" id="PF08387">
    <property type="entry name" value="FBD"/>
    <property type="match status" value="1"/>
</dbReference>
<dbReference type="EMBL" id="JBBPBK010000012">
    <property type="protein sequence ID" value="KAK9274159.1"/>
    <property type="molecule type" value="Genomic_DNA"/>
</dbReference>
<protein>
    <recommendedName>
        <fullName evidence="2">F-box domain-containing protein</fullName>
    </recommendedName>
</protein>
<dbReference type="Gene3D" id="3.80.10.10">
    <property type="entry name" value="Ribonuclease Inhibitor"/>
    <property type="match status" value="1"/>
</dbReference>
<sequence>MAKSSKKSNNKRPKSSKTDENNGIDRISDLPEPLIHHILSFLQTVDVVRVSVLSRRWRYLWNSIPCLDFDYTLFSTGPMTYFFQFRFGEKFTDFVNRVLSAREECDIQRLHLSCFNHCNSWVDRWICDAVGRNVQELDLSFCPDDSFELPHCLQTTKLLTVLKLNLCYRVLRMPTSMGFSRLTSLHFVSLKFLNDDSAREFFRSCPLLENLIMERCVFKNLKVLDITATNLKNLTIKNVEVDSISDDGLCETELKIFAPNLVSFNYMGPVAQSYLLKNISSIASVFIQLVPGPKKASMEELGYLVCEFIKACYSTKVLKLSVTFLEYLFPILGKPECFSAPFYNLKSLKLFAGIGKLHLQVIVYLLEYFPNLEALAIDFKETSKWNDYWQPQDGVLTCLMYHLKTVEIDNVKGQENELGLISFLLKFGQVLETMTITWSTDLEKPVEIIHKALMLLMLPKASSKVTITFP</sequence>
<reference evidence="3 4" key="1">
    <citation type="journal article" date="2024" name="Plant J.">
        <title>Genome sequences and population genomics reveal climatic adaptation and genomic divergence between two closely related sweetgum species.</title>
        <authorList>
            <person name="Xu W.Q."/>
            <person name="Ren C.Q."/>
            <person name="Zhang X.Y."/>
            <person name="Comes H.P."/>
            <person name="Liu X.H."/>
            <person name="Li Y.G."/>
            <person name="Kettle C.J."/>
            <person name="Jalonen R."/>
            <person name="Gaisberger H."/>
            <person name="Ma Y.Z."/>
            <person name="Qiu Y.X."/>
        </authorList>
    </citation>
    <scope>NUCLEOTIDE SEQUENCE [LARGE SCALE GENOMIC DNA]</scope>
    <source>
        <strain evidence="3">Hangzhou</strain>
    </source>
</reference>
<gene>
    <name evidence="3" type="ORF">L1049_018973</name>
</gene>
<dbReference type="Proteomes" id="UP001415857">
    <property type="component" value="Unassembled WGS sequence"/>
</dbReference>
<dbReference type="SUPFAM" id="SSF81383">
    <property type="entry name" value="F-box domain"/>
    <property type="match status" value="1"/>
</dbReference>
<feature type="domain" description="F-box" evidence="2">
    <location>
        <begin position="24"/>
        <end position="74"/>
    </location>
</feature>
<evidence type="ECO:0000313" key="3">
    <source>
        <dbReference type="EMBL" id="KAK9274159.1"/>
    </source>
</evidence>
<dbReference type="PANTHER" id="PTHR31900:SF30">
    <property type="entry name" value="SUPERFAMILY PROTEIN, PUTATIVE-RELATED"/>
    <property type="match status" value="1"/>
</dbReference>
<dbReference type="PROSITE" id="PS50181">
    <property type="entry name" value="FBOX"/>
    <property type="match status" value="1"/>
</dbReference>
<dbReference type="SMART" id="SM00256">
    <property type="entry name" value="FBOX"/>
    <property type="match status" value="1"/>
</dbReference>
<dbReference type="InterPro" id="IPR001810">
    <property type="entry name" value="F-box_dom"/>
</dbReference>